<dbReference type="PANTHER" id="PTHR30624:SF4">
    <property type="entry name" value="METALLOPROTEASE TLDD"/>
    <property type="match status" value="1"/>
</dbReference>
<dbReference type="Pfam" id="PF19289">
    <property type="entry name" value="PmbA_TldD_3rd"/>
    <property type="match status" value="1"/>
</dbReference>
<dbReference type="Pfam" id="PF01523">
    <property type="entry name" value="PmbA_TldD_1st"/>
    <property type="match status" value="1"/>
</dbReference>
<evidence type="ECO:0000313" key="8">
    <source>
        <dbReference type="EMBL" id="MDY0407777.1"/>
    </source>
</evidence>
<feature type="domain" description="Metalloprotease TldD/E C-terminal" evidence="6">
    <location>
        <begin position="228"/>
        <end position="460"/>
    </location>
</feature>
<dbReference type="RefSeq" id="WP_320378561.1">
    <property type="nucleotide sequence ID" value="NZ_JAWDIQ010000001.1"/>
</dbReference>
<protein>
    <submittedName>
        <fullName evidence="8">TldD/PmbA family protein</fullName>
    </submittedName>
</protein>
<dbReference type="PANTHER" id="PTHR30624">
    <property type="entry name" value="UNCHARACTERIZED PROTEIN TLDD AND PMBA"/>
    <property type="match status" value="1"/>
</dbReference>
<evidence type="ECO:0000256" key="2">
    <source>
        <dbReference type="ARBA" id="ARBA00022670"/>
    </source>
</evidence>
<dbReference type="Pfam" id="PF19290">
    <property type="entry name" value="PmbA_TldD_2nd"/>
    <property type="match status" value="1"/>
</dbReference>
<dbReference type="EMBL" id="JAWDIQ010000001">
    <property type="protein sequence ID" value="MDY0407777.1"/>
    <property type="molecule type" value="Genomic_DNA"/>
</dbReference>
<evidence type="ECO:0000259" key="7">
    <source>
        <dbReference type="Pfam" id="PF19290"/>
    </source>
</evidence>
<feature type="domain" description="Metalloprotease TldD/E N-terminal" evidence="5">
    <location>
        <begin position="23"/>
        <end position="85"/>
    </location>
</feature>
<evidence type="ECO:0000259" key="5">
    <source>
        <dbReference type="Pfam" id="PF01523"/>
    </source>
</evidence>
<evidence type="ECO:0000256" key="1">
    <source>
        <dbReference type="ARBA" id="ARBA00005836"/>
    </source>
</evidence>
<dbReference type="InterPro" id="IPR002510">
    <property type="entry name" value="Metalloprtase-TldD/E_N"/>
</dbReference>
<organism evidence="8 9">
    <name type="scientific">Paracerasibacillus soli</name>
    <dbReference type="NCBI Taxonomy" id="480284"/>
    <lineage>
        <taxon>Bacteria</taxon>
        <taxon>Bacillati</taxon>
        <taxon>Bacillota</taxon>
        <taxon>Bacilli</taxon>
        <taxon>Bacillales</taxon>
        <taxon>Bacillaceae</taxon>
        <taxon>Paracerasibacillus</taxon>
    </lineage>
</organism>
<dbReference type="InterPro" id="IPR035068">
    <property type="entry name" value="TldD/PmbA_N"/>
</dbReference>
<comment type="caution">
    <text evidence="8">The sequence shown here is derived from an EMBL/GenBank/DDBJ whole genome shotgun (WGS) entry which is preliminary data.</text>
</comment>
<comment type="similarity">
    <text evidence="1">Belongs to the peptidase U62 family.</text>
</comment>
<dbReference type="SUPFAM" id="SSF111283">
    <property type="entry name" value="Putative modulator of DNA gyrase, PmbA/TldD"/>
    <property type="match status" value="1"/>
</dbReference>
<dbReference type="InterPro" id="IPR025502">
    <property type="entry name" value="TldD"/>
</dbReference>
<accession>A0ABU5CN34</accession>
<feature type="domain" description="Metalloprotease TldD/E central" evidence="7">
    <location>
        <begin position="115"/>
        <end position="221"/>
    </location>
</feature>
<dbReference type="InterPro" id="IPR045569">
    <property type="entry name" value="Metalloprtase-TldD/E_C"/>
</dbReference>
<evidence type="ECO:0000256" key="3">
    <source>
        <dbReference type="ARBA" id="ARBA00022801"/>
    </source>
</evidence>
<evidence type="ECO:0000313" key="9">
    <source>
        <dbReference type="Proteomes" id="UP001275315"/>
    </source>
</evidence>
<evidence type="ECO:0000256" key="4">
    <source>
        <dbReference type="ARBA" id="ARBA00023049"/>
    </source>
</evidence>
<dbReference type="Gene3D" id="3.30.2290.10">
    <property type="entry name" value="PmbA/TldD superfamily"/>
    <property type="match status" value="1"/>
</dbReference>
<reference evidence="8 9" key="1">
    <citation type="submission" date="2023-10" db="EMBL/GenBank/DDBJ databases">
        <title>Virgibacillus soli CC-YMP-6 genome.</title>
        <authorList>
            <person name="Miliotis G."/>
            <person name="Sengupta P."/>
            <person name="Hameed A."/>
            <person name="Chuvochina M."/>
            <person name="Mcdonagh F."/>
            <person name="Simpson A.C."/>
            <person name="Singh N.K."/>
            <person name="Rekha P.D."/>
            <person name="Raman K."/>
            <person name="Hugenholtz P."/>
            <person name="Venkateswaran K."/>
        </authorList>
    </citation>
    <scope>NUCLEOTIDE SEQUENCE [LARGE SCALE GENOMIC DNA]</scope>
    <source>
        <strain evidence="8 9">CC-YMP-6</strain>
    </source>
</reference>
<dbReference type="PIRSF" id="PIRSF004919">
    <property type="entry name" value="TldD"/>
    <property type="match status" value="1"/>
</dbReference>
<proteinExistence type="inferred from homology"/>
<dbReference type="InterPro" id="IPR051463">
    <property type="entry name" value="Peptidase_U62_metallo"/>
</dbReference>
<keyword evidence="9" id="KW-1185">Reference proteome</keyword>
<keyword evidence="2" id="KW-0645">Protease</keyword>
<keyword evidence="4" id="KW-0482">Metalloprotease</keyword>
<dbReference type="Proteomes" id="UP001275315">
    <property type="component" value="Unassembled WGS sequence"/>
</dbReference>
<gene>
    <name evidence="8" type="ORF">RWD45_03070</name>
</gene>
<name>A0ABU5CN34_9BACI</name>
<dbReference type="InterPro" id="IPR045570">
    <property type="entry name" value="Metalloprtase-TldD/E_cen_dom"/>
</dbReference>
<evidence type="ECO:0000259" key="6">
    <source>
        <dbReference type="Pfam" id="PF19289"/>
    </source>
</evidence>
<sequence>MLNKALIEEVLQAALETGGDFSEVFVEDLYSNHMSLRSGRLEQSLSGRDFGVGIRIFKGLQSVYAYTNDFSKEGLLKAARTAAEAIQTATDEKTLILPLVKEKIQTINPIKFMPNTIEKSRKLAVMKQANEIAKNYHEEISQVMIRLLDEEQNVLIANSEGKFVEDQRVRSRLAIAAVATDGNDMQSGFYGPGAHAGFEFIENLDLNHYAKEAARMAVTMLHADPAPSGKFPVIIDNEFGGVIFHEACGHGLEATSVAKNSSVFANKVGKKVASDLVTYIDDGTLANEWGSINIDDEGEKSRKNVLIENGILKGYMIDKLNGRRMNMESTGSSRRESYKFAPTSRMTNTYIAPGKSTPEEIIANTEHGIYAKYMGGGSVNTATGDYNFAVEEAYLVKNGKIDKPLRGATLIGNGATTIQHVDMVANNLGHGAGMCGASSGSLPVNVGQPTLRVSEITVGGREA</sequence>
<keyword evidence="3" id="KW-0378">Hydrolase</keyword>
<dbReference type="InterPro" id="IPR036059">
    <property type="entry name" value="TldD/PmbA_sf"/>
</dbReference>